<keyword evidence="2" id="KW-1185">Reference proteome</keyword>
<dbReference type="InParanoid" id="A0D832"/>
<organism evidence="1 2">
    <name type="scientific">Paramecium tetraurelia</name>
    <dbReference type="NCBI Taxonomy" id="5888"/>
    <lineage>
        <taxon>Eukaryota</taxon>
        <taxon>Sar</taxon>
        <taxon>Alveolata</taxon>
        <taxon>Ciliophora</taxon>
        <taxon>Intramacronucleata</taxon>
        <taxon>Oligohymenophorea</taxon>
        <taxon>Peniculida</taxon>
        <taxon>Parameciidae</taxon>
        <taxon>Paramecium</taxon>
    </lineage>
</organism>
<name>A0D832_PARTE</name>
<dbReference type="EMBL" id="CT868319">
    <property type="protein sequence ID" value="CAK79199.1"/>
    <property type="molecule type" value="Genomic_DNA"/>
</dbReference>
<dbReference type="Proteomes" id="UP000000600">
    <property type="component" value="Unassembled WGS sequence"/>
</dbReference>
<evidence type="ECO:0008006" key="3">
    <source>
        <dbReference type="Google" id="ProtNLM"/>
    </source>
</evidence>
<dbReference type="HOGENOM" id="CLU_2150732_0_0_1"/>
<evidence type="ECO:0000313" key="2">
    <source>
        <dbReference type="Proteomes" id="UP000000600"/>
    </source>
</evidence>
<evidence type="ECO:0000313" key="1">
    <source>
        <dbReference type="EMBL" id="CAK79199.1"/>
    </source>
</evidence>
<dbReference type="KEGG" id="ptm:GSPATT00014166001"/>
<sequence length="112" mass="13210">MQGFKILMKNVNHLITLRGNNCAYWGEIYNLKKIQVKTLSFKLFLKIIKICQEIQEAIKSNLKNDDYQSFYHLRKVIKELKEQLLTNKTISGHLGLSTNKYKFSLKQFRING</sequence>
<accession>A0D832</accession>
<dbReference type="AlphaFoldDB" id="A0D832"/>
<protein>
    <recommendedName>
        <fullName evidence="3">DNA binding HTH domain-containing protein</fullName>
    </recommendedName>
</protein>
<proteinExistence type="predicted"/>
<reference evidence="1 2" key="1">
    <citation type="journal article" date="2006" name="Nature">
        <title>Global trends of whole-genome duplications revealed by the ciliate Paramecium tetraurelia.</title>
        <authorList>
            <consortium name="Genoscope"/>
            <person name="Aury J.-M."/>
            <person name="Jaillon O."/>
            <person name="Duret L."/>
            <person name="Noel B."/>
            <person name="Jubin C."/>
            <person name="Porcel B.M."/>
            <person name="Segurens B."/>
            <person name="Daubin V."/>
            <person name="Anthouard V."/>
            <person name="Aiach N."/>
            <person name="Arnaiz O."/>
            <person name="Billaut A."/>
            <person name="Beisson J."/>
            <person name="Blanc I."/>
            <person name="Bouhouche K."/>
            <person name="Camara F."/>
            <person name="Duharcourt S."/>
            <person name="Guigo R."/>
            <person name="Gogendeau D."/>
            <person name="Katinka M."/>
            <person name="Keller A.-M."/>
            <person name="Kissmehl R."/>
            <person name="Klotz C."/>
            <person name="Koll F."/>
            <person name="Le Moue A."/>
            <person name="Lepere C."/>
            <person name="Malinsky S."/>
            <person name="Nowacki M."/>
            <person name="Nowak J.K."/>
            <person name="Plattner H."/>
            <person name="Poulain J."/>
            <person name="Ruiz F."/>
            <person name="Serrano V."/>
            <person name="Zagulski M."/>
            <person name="Dessen P."/>
            <person name="Betermier M."/>
            <person name="Weissenbach J."/>
            <person name="Scarpelli C."/>
            <person name="Schachter V."/>
            <person name="Sperling L."/>
            <person name="Meyer E."/>
            <person name="Cohen J."/>
            <person name="Wincker P."/>
        </authorList>
    </citation>
    <scope>NUCLEOTIDE SEQUENCE [LARGE SCALE GENOMIC DNA]</scope>
    <source>
        <strain evidence="1 2">Stock d4-2</strain>
    </source>
</reference>
<gene>
    <name evidence="1" type="ORF">GSPATT00014166001</name>
</gene>
<dbReference type="GeneID" id="5032381"/>
<dbReference type="RefSeq" id="XP_001446596.1">
    <property type="nucleotide sequence ID" value="XM_001446559.1"/>
</dbReference>